<dbReference type="InterPro" id="IPR052183">
    <property type="entry name" value="IS_Transposase"/>
</dbReference>
<dbReference type="PANTHER" id="PTHR35528">
    <property type="entry name" value="BLL1675 PROTEIN"/>
    <property type="match status" value="1"/>
</dbReference>
<dbReference type="EMBL" id="CP002788">
    <property type="protein sequence ID" value="AEF43151.1"/>
    <property type="molecule type" value="Genomic_DNA"/>
</dbReference>
<dbReference type="GO" id="GO:0003677">
    <property type="term" value="F:DNA binding"/>
    <property type="evidence" value="ECO:0007669"/>
    <property type="project" value="UniProtKB-KW"/>
</dbReference>
<gene>
    <name evidence="6" type="ordered locus">AS9A_P20107</name>
</gene>
<evidence type="ECO:0000313" key="6">
    <source>
        <dbReference type="EMBL" id="AEF43151.1"/>
    </source>
</evidence>
<evidence type="ECO:0000256" key="2">
    <source>
        <dbReference type="ARBA" id="ARBA00023125"/>
    </source>
</evidence>
<evidence type="ECO:0000313" key="7">
    <source>
        <dbReference type="Proteomes" id="UP000009235"/>
    </source>
</evidence>
<accession>F6ESN0</accession>
<dbReference type="NCBIfam" id="NF033587">
    <property type="entry name" value="transpos_IS6"/>
    <property type="match status" value="1"/>
</dbReference>
<reference evidence="6 7" key="1">
    <citation type="journal article" date="2011" name="J. Bacteriol.">
        <title>Complete genome sequence of Amycolicicoccus subflavus DQS3-9A1T, an actinomycete isolated from crude oil-polluted soil.</title>
        <authorList>
            <person name="Cai M."/>
            <person name="Chen W.M."/>
            <person name="Nie Y."/>
            <person name="Chi C.Q."/>
            <person name="Wang Y.N."/>
            <person name="Tang Y.Q."/>
            <person name="Li G.Y."/>
            <person name="Wu X.L."/>
        </authorList>
    </citation>
    <scope>NUCLEOTIDE SEQUENCE [LARGE SCALE GENOMIC DNA]</scope>
    <source>
        <strain evidence="7">DSM 45089 / DQS3-9A1</strain>
        <plasmid evidence="6 7">pAS9A-2</plasmid>
    </source>
</reference>
<dbReference type="Proteomes" id="UP000009235">
    <property type="component" value="Plasmid pAS9A-2"/>
</dbReference>
<dbReference type="InterPro" id="IPR032874">
    <property type="entry name" value="DDE_dom"/>
</dbReference>
<feature type="region of interest" description="Disordered" evidence="4">
    <location>
        <begin position="1"/>
        <end position="49"/>
    </location>
</feature>
<name>F6ESN0_HOYSD</name>
<dbReference type="AlphaFoldDB" id="F6ESN0"/>
<proteinExistence type="predicted"/>
<dbReference type="GO" id="GO:0032196">
    <property type="term" value="P:transposition"/>
    <property type="evidence" value="ECO:0007669"/>
    <property type="project" value="UniProtKB-KW"/>
</dbReference>
<keyword evidence="6" id="KW-0614">Plasmid</keyword>
<feature type="domain" description="DDE" evidence="5">
    <location>
        <begin position="218"/>
        <end position="348"/>
    </location>
</feature>
<feature type="compositionally biased region" description="Basic residues" evidence="4">
    <location>
        <begin position="1"/>
        <end position="10"/>
    </location>
</feature>
<dbReference type="InterPro" id="IPR047930">
    <property type="entry name" value="Transpos_IS6"/>
</dbReference>
<keyword evidence="7" id="KW-1185">Reference proteome</keyword>
<dbReference type="HOGENOM" id="CLU_728904_0_0_11"/>
<protein>
    <submittedName>
        <fullName evidence="6">Transposase</fullName>
    </submittedName>
</protein>
<sequence length="379" mass="43139">MTRIANHQRVKIYAGNRGDDLRDQDEETPQQPVGEDQPATQHHQPGRKKMSTASFGLLAQKGTASTTSLPATRWPWCGPARHLPAVDLDRHPRRRGGGRAVSVLAGALDFDASVVGIVSQPFWLGDIGTVTLVGCAAAGKIRGVNTAMPSYKGHRYPGEIINHCVWLYFRFPLSFREVEEMILERGVVVSYETIRRWCAKFGQAYANQLRRRRARPGDKWYLDEVFIRINGTQHYLWRAVDQDGNVLDVLVQSRRNAVAAKRFFRKLLKGLRYVPRVIITDKLGSYQVAHREVVSSAEHRRSRYLNNRAENSHQPTRARERAMKRFTSPGHAQRFLSAFSGISPHFRTRRHRLSATEYRQVMADRFAVWTEITGQATVG</sequence>
<evidence type="ECO:0000256" key="1">
    <source>
        <dbReference type="ARBA" id="ARBA00022578"/>
    </source>
</evidence>
<evidence type="ECO:0000259" key="5">
    <source>
        <dbReference type="Pfam" id="PF13610"/>
    </source>
</evidence>
<dbReference type="PANTHER" id="PTHR35528:SF3">
    <property type="entry name" value="BLL1675 PROTEIN"/>
    <property type="match status" value="1"/>
</dbReference>
<evidence type="ECO:0000256" key="4">
    <source>
        <dbReference type="SAM" id="MobiDB-lite"/>
    </source>
</evidence>
<dbReference type="GO" id="GO:0006310">
    <property type="term" value="P:DNA recombination"/>
    <property type="evidence" value="ECO:0007669"/>
    <property type="project" value="UniProtKB-KW"/>
</dbReference>
<dbReference type="KEGG" id="asd:AS9A_P20107"/>
<keyword evidence="2" id="KW-0238">DNA-binding</keyword>
<keyword evidence="3" id="KW-0233">DNA recombination</keyword>
<dbReference type="Pfam" id="PF13610">
    <property type="entry name" value="DDE_Tnp_IS240"/>
    <property type="match status" value="1"/>
</dbReference>
<geneLocation type="plasmid" evidence="6 7">
    <name>pAS9A-2</name>
</geneLocation>
<organism evidence="6 7">
    <name type="scientific">Hoyosella subflava (strain DSM 45089 / JCM 17490 / NBRC 109087 / DQS3-9A1)</name>
    <name type="common">Amycolicicoccus subflavus</name>
    <dbReference type="NCBI Taxonomy" id="443218"/>
    <lineage>
        <taxon>Bacteria</taxon>
        <taxon>Bacillati</taxon>
        <taxon>Actinomycetota</taxon>
        <taxon>Actinomycetes</taxon>
        <taxon>Mycobacteriales</taxon>
        <taxon>Hoyosellaceae</taxon>
        <taxon>Hoyosella</taxon>
    </lineage>
</organism>
<evidence type="ECO:0000256" key="3">
    <source>
        <dbReference type="ARBA" id="ARBA00023172"/>
    </source>
</evidence>
<keyword evidence="1" id="KW-0815">Transposition</keyword>